<evidence type="ECO:0000259" key="1">
    <source>
        <dbReference type="Pfam" id="PF12697"/>
    </source>
</evidence>
<sequence>MEKVTSADGTAIAFERTGTGPALVITGGALNTRHSPGPLVPLLAGHFTVYTYDRRGRGDSGDTPPYAPEREVEDLAALIAAAGGTAYAYGHSSGAALVLRAMIAGAGVARAALYEPPYALDAAEAAAGAEAGRRIAGLIGQGRRGDALEAFMTGVGLPRQMIGQMRSTPMWAALEAVAHTLPYDFALTGGGLPRVSGAGGPVLVLDGGDSPEWMRATARALAAALPRGAHLTLDGQGHDVAPDVIAPVLTEFFTRP</sequence>
<comment type="caution">
    <text evidence="2">The sequence shown here is derived from an EMBL/GenBank/DDBJ whole genome shotgun (WGS) entry which is preliminary data.</text>
</comment>
<keyword evidence="3" id="KW-1185">Reference proteome</keyword>
<dbReference type="InterPro" id="IPR000073">
    <property type="entry name" value="AB_hydrolase_1"/>
</dbReference>
<dbReference type="Pfam" id="PF12697">
    <property type="entry name" value="Abhydrolase_6"/>
    <property type="match status" value="1"/>
</dbReference>
<accession>A0A840PLT5</accession>
<gene>
    <name evidence="2" type="ORF">HNP84_006757</name>
</gene>
<dbReference type="RefSeq" id="WP_185053858.1">
    <property type="nucleotide sequence ID" value="NZ_BAABIX010000021.1"/>
</dbReference>
<dbReference type="AlphaFoldDB" id="A0A840PLT5"/>
<evidence type="ECO:0000313" key="3">
    <source>
        <dbReference type="Proteomes" id="UP000578449"/>
    </source>
</evidence>
<organism evidence="2 3">
    <name type="scientific">Thermocatellispora tengchongensis</name>
    <dbReference type="NCBI Taxonomy" id="1073253"/>
    <lineage>
        <taxon>Bacteria</taxon>
        <taxon>Bacillati</taxon>
        <taxon>Actinomycetota</taxon>
        <taxon>Actinomycetes</taxon>
        <taxon>Streptosporangiales</taxon>
        <taxon>Streptosporangiaceae</taxon>
        <taxon>Thermocatellispora</taxon>
    </lineage>
</organism>
<dbReference type="SUPFAM" id="SSF53474">
    <property type="entry name" value="alpha/beta-Hydrolases"/>
    <property type="match status" value="1"/>
</dbReference>
<feature type="domain" description="AB hydrolase-1" evidence="1">
    <location>
        <begin position="36"/>
        <end position="240"/>
    </location>
</feature>
<reference evidence="2 3" key="1">
    <citation type="submission" date="2020-08" db="EMBL/GenBank/DDBJ databases">
        <title>Genomic Encyclopedia of Type Strains, Phase IV (KMG-IV): sequencing the most valuable type-strain genomes for metagenomic binning, comparative biology and taxonomic classification.</title>
        <authorList>
            <person name="Goeker M."/>
        </authorList>
    </citation>
    <scope>NUCLEOTIDE SEQUENCE [LARGE SCALE GENOMIC DNA]</scope>
    <source>
        <strain evidence="2 3">DSM 45615</strain>
    </source>
</reference>
<dbReference type="Proteomes" id="UP000578449">
    <property type="component" value="Unassembled WGS sequence"/>
</dbReference>
<name>A0A840PLT5_9ACTN</name>
<protein>
    <submittedName>
        <fullName evidence="2">Pimeloyl-ACP methyl ester carboxylesterase</fullName>
    </submittedName>
</protein>
<evidence type="ECO:0000313" key="2">
    <source>
        <dbReference type="EMBL" id="MBB5137005.1"/>
    </source>
</evidence>
<dbReference type="InterPro" id="IPR029058">
    <property type="entry name" value="AB_hydrolase_fold"/>
</dbReference>
<dbReference type="Gene3D" id="3.40.50.1820">
    <property type="entry name" value="alpha/beta hydrolase"/>
    <property type="match status" value="1"/>
</dbReference>
<proteinExistence type="predicted"/>
<dbReference type="GO" id="GO:0003824">
    <property type="term" value="F:catalytic activity"/>
    <property type="evidence" value="ECO:0007669"/>
    <property type="project" value="UniProtKB-ARBA"/>
</dbReference>
<dbReference type="EMBL" id="JACHGN010000016">
    <property type="protein sequence ID" value="MBB5137005.1"/>
    <property type="molecule type" value="Genomic_DNA"/>
</dbReference>